<reference evidence="19 20" key="1">
    <citation type="submission" date="2019-08" db="EMBL/GenBank/DDBJ databases">
        <authorList>
            <person name="Liang Q."/>
        </authorList>
    </citation>
    <scope>NUCLEOTIDE SEQUENCE [LARGE SCALE GENOMIC DNA]</scope>
    <source>
        <strain evidence="19 20">V1718</strain>
    </source>
</reference>
<comment type="catalytic activity">
    <reaction evidence="15">
        <text>ATP + H2O = ADP + phosphate + H(+)</text>
        <dbReference type="Rhea" id="RHEA:13065"/>
        <dbReference type="ChEBI" id="CHEBI:15377"/>
        <dbReference type="ChEBI" id="CHEBI:15378"/>
        <dbReference type="ChEBI" id="CHEBI:30616"/>
        <dbReference type="ChEBI" id="CHEBI:43474"/>
        <dbReference type="ChEBI" id="CHEBI:456216"/>
        <dbReference type="EC" id="5.6.2.4"/>
    </reaction>
</comment>
<evidence type="ECO:0000256" key="11">
    <source>
        <dbReference type="ARBA" id="ARBA00023204"/>
    </source>
</evidence>
<feature type="domain" description="UvrD-like helicase C-terminal" evidence="18">
    <location>
        <begin position="466"/>
        <end position="732"/>
    </location>
</feature>
<dbReference type="EMBL" id="CP042467">
    <property type="protein sequence ID" value="QED27706.1"/>
    <property type="molecule type" value="Genomic_DNA"/>
</dbReference>
<evidence type="ECO:0000313" key="19">
    <source>
        <dbReference type="EMBL" id="QED27706.1"/>
    </source>
</evidence>
<keyword evidence="5 16" id="KW-0378">Hydrolase</keyword>
<evidence type="ECO:0000256" key="12">
    <source>
        <dbReference type="ARBA" id="ARBA00023235"/>
    </source>
</evidence>
<evidence type="ECO:0000256" key="10">
    <source>
        <dbReference type="ARBA" id="ARBA00023125"/>
    </source>
</evidence>
<keyword evidence="2" id="KW-0479">Metal-binding</keyword>
<dbReference type="GO" id="GO:0003677">
    <property type="term" value="F:DNA binding"/>
    <property type="evidence" value="ECO:0007669"/>
    <property type="project" value="UniProtKB-KW"/>
</dbReference>
<dbReference type="Gene3D" id="1.10.3170.10">
    <property type="entry name" value="Recbcd, chain B, domain 2"/>
    <property type="match status" value="1"/>
</dbReference>
<dbReference type="OrthoDB" id="9810135at2"/>
<dbReference type="GO" id="GO:0046872">
    <property type="term" value="F:metal ion binding"/>
    <property type="evidence" value="ECO:0007669"/>
    <property type="project" value="UniProtKB-KW"/>
</dbReference>
<protein>
    <recommendedName>
        <fullName evidence="14">DNA 3'-5' helicase</fullName>
        <ecNumber evidence="14">5.6.2.4</ecNumber>
    </recommendedName>
</protein>
<keyword evidence="6 16" id="KW-0347">Helicase</keyword>
<dbReference type="HAMAP" id="MF_01485">
    <property type="entry name" value="RecB"/>
    <property type="match status" value="1"/>
</dbReference>
<dbReference type="InterPro" id="IPR014016">
    <property type="entry name" value="UvrD-like_ATP-bd"/>
</dbReference>
<dbReference type="Proteomes" id="UP000321595">
    <property type="component" value="Chromosome"/>
</dbReference>
<keyword evidence="1" id="KW-0540">Nuclease</keyword>
<evidence type="ECO:0000256" key="15">
    <source>
        <dbReference type="ARBA" id="ARBA00048988"/>
    </source>
</evidence>
<keyword evidence="9" id="KW-0460">Magnesium</keyword>
<dbReference type="InterPro" id="IPR014017">
    <property type="entry name" value="DNA_helicase_UvrD-like_C"/>
</dbReference>
<dbReference type="GO" id="GO:0009338">
    <property type="term" value="C:exodeoxyribonuclease V complex"/>
    <property type="evidence" value="ECO:0007669"/>
    <property type="project" value="TreeGrafter"/>
</dbReference>
<dbReference type="PROSITE" id="PS51198">
    <property type="entry name" value="UVRD_HELICASE_ATP_BIND"/>
    <property type="match status" value="1"/>
</dbReference>
<dbReference type="InterPro" id="IPR004586">
    <property type="entry name" value="RecB"/>
</dbReference>
<dbReference type="Pfam" id="PF00580">
    <property type="entry name" value="UvrD-helicase"/>
    <property type="match status" value="1"/>
</dbReference>
<dbReference type="InterPro" id="IPR011335">
    <property type="entry name" value="Restrct_endonuc-II-like"/>
</dbReference>
<dbReference type="AlphaFoldDB" id="A0A5B8XVE2"/>
<keyword evidence="11" id="KW-0234">DNA repair</keyword>
<dbReference type="InterPro" id="IPR038726">
    <property type="entry name" value="PDDEXK_AddAB-type"/>
</dbReference>
<evidence type="ECO:0000256" key="3">
    <source>
        <dbReference type="ARBA" id="ARBA00022741"/>
    </source>
</evidence>
<evidence type="ECO:0000256" key="16">
    <source>
        <dbReference type="PROSITE-ProRule" id="PRU00560"/>
    </source>
</evidence>
<keyword evidence="4" id="KW-0227">DNA damage</keyword>
<evidence type="ECO:0000256" key="7">
    <source>
        <dbReference type="ARBA" id="ARBA00022839"/>
    </source>
</evidence>
<evidence type="ECO:0000313" key="20">
    <source>
        <dbReference type="Proteomes" id="UP000321595"/>
    </source>
</evidence>
<evidence type="ECO:0000259" key="18">
    <source>
        <dbReference type="PROSITE" id="PS51217"/>
    </source>
</evidence>
<evidence type="ECO:0000256" key="1">
    <source>
        <dbReference type="ARBA" id="ARBA00022722"/>
    </source>
</evidence>
<dbReference type="GO" id="GO:0000725">
    <property type="term" value="P:recombinational repair"/>
    <property type="evidence" value="ECO:0007669"/>
    <property type="project" value="TreeGrafter"/>
</dbReference>
<dbReference type="SUPFAM" id="SSF52540">
    <property type="entry name" value="P-loop containing nucleoside triphosphate hydrolases"/>
    <property type="match status" value="1"/>
</dbReference>
<evidence type="ECO:0000256" key="14">
    <source>
        <dbReference type="ARBA" id="ARBA00034808"/>
    </source>
</evidence>
<dbReference type="Pfam" id="PF13361">
    <property type="entry name" value="UvrD_C"/>
    <property type="match status" value="2"/>
</dbReference>
<gene>
    <name evidence="19" type="ORF">FRD01_10765</name>
</gene>
<dbReference type="Gene3D" id="3.90.320.10">
    <property type="match status" value="1"/>
</dbReference>
<evidence type="ECO:0000256" key="5">
    <source>
        <dbReference type="ARBA" id="ARBA00022801"/>
    </source>
</evidence>
<organism evidence="19 20">
    <name type="scientific">Microvenator marinus</name>
    <dbReference type="NCBI Taxonomy" id="2600177"/>
    <lineage>
        <taxon>Bacteria</taxon>
        <taxon>Deltaproteobacteria</taxon>
        <taxon>Bradymonadales</taxon>
        <taxon>Microvenatoraceae</taxon>
        <taxon>Microvenator</taxon>
    </lineage>
</organism>
<dbReference type="PANTHER" id="PTHR11070:SF23">
    <property type="entry name" value="RECBCD ENZYME SUBUNIT RECB"/>
    <property type="match status" value="1"/>
</dbReference>
<feature type="domain" description="UvrD-like helicase ATP-binding" evidence="17">
    <location>
        <begin position="5"/>
        <end position="434"/>
    </location>
</feature>
<keyword evidence="20" id="KW-1185">Reference proteome</keyword>
<dbReference type="GO" id="GO:0043138">
    <property type="term" value="F:3'-5' DNA helicase activity"/>
    <property type="evidence" value="ECO:0007669"/>
    <property type="project" value="UniProtKB-EC"/>
</dbReference>
<dbReference type="GO" id="GO:0008854">
    <property type="term" value="F:exodeoxyribonuclease V activity"/>
    <property type="evidence" value="ECO:0007669"/>
    <property type="project" value="InterPro"/>
</dbReference>
<evidence type="ECO:0000256" key="6">
    <source>
        <dbReference type="ARBA" id="ARBA00022806"/>
    </source>
</evidence>
<dbReference type="Gene3D" id="3.40.50.300">
    <property type="entry name" value="P-loop containing nucleotide triphosphate hydrolases"/>
    <property type="match status" value="3"/>
</dbReference>
<accession>A0A5B8XVE2</accession>
<evidence type="ECO:0000256" key="4">
    <source>
        <dbReference type="ARBA" id="ARBA00022763"/>
    </source>
</evidence>
<keyword evidence="12" id="KW-0413">Isomerase</keyword>
<dbReference type="InterPro" id="IPR011604">
    <property type="entry name" value="PDDEXK-like_dom_sf"/>
</dbReference>
<dbReference type="InterPro" id="IPR027417">
    <property type="entry name" value="P-loop_NTPase"/>
</dbReference>
<dbReference type="Pfam" id="PF12705">
    <property type="entry name" value="PDDEXK_1"/>
    <property type="match status" value="1"/>
</dbReference>
<evidence type="ECO:0000256" key="13">
    <source>
        <dbReference type="ARBA" id="ARBA00034617"/>
    </source>
</evidence>
<dbReference type="Gene3D" id="1.10.486.10">
    <property type="entry name" value="PCRA, domain 4"/>
    <property type="match status" value="1"/>
</dbReference>
<dbReference type="PROSITE" id="PS51217">
    <property type="entry name" value="UVRD_HELICASE_CTER"/>
    <property type="match status" value="1"/>
</dbReference>
<evidence type="ECO:0000259" key="17">
    <source>
        <dbReference type="PROSITE" id="PS51198"/>
    </source>
</evidence>
<proteinExistence type="inferred from homology"/>
<dbReference type="EC" id="5.6.2.4" evidence="14"/>
<dbReference type="PANTHER" id="PTHR11070">
    <property type="entry name" value="UVRD / RECB / PCRA DNA HELICASE FAMILY MEMBER"/>
    <property type="match status" value="1"/>
</dbReference>
<dbReference type="SUPFAM" id="SSF52980">
    <property type="entry name" value="Restriction endonuclease-like"/>
    <property type="match status" value="1"/>
</dbReference>
<evidence type="ECO:0000256" key="2">
    <source>
        <dbReference type="ARBA" id="ARBA00022723"/>
    </source>
</evidence>
<feature type="binding site" evidence="16">
    <location>
        <begin position="26"/>
        <end position="33"/>
    </location>
    <ligand>
        <name>ATP</name>
        <dbReference type="ChEBI" id="CHEBI:30616"/>
    </ligand>
</feature>
<keyword evidence="7" id="KW-0269">Exonuclease</keyword>
<dbReference type="GO" id="GO:0005829">
    <property type="term" value="C:cytosol"/>
    <property type="evidence" value="ECO:0007669"/>
    <property type="project" value="TreeGrafter"/>
</dbReference>
<keyword evidence="8 16" id="KW-0067">ATP-binding</keyword>
<comment type="catalytic activity">
    <reaction evidence="13">
        <text>Couples ATP hydrolysis with the unwinding of duplex DNA by translocating in the 3'-5' direction.</text>
        <dbReference type="EC" id="5.6.2.4"/>
    </reaction>
</comment>
<dbReference type="GO" id="GO:0016887">
    <property type="term" value="F:ATP hydrolysis activity"/>
    <property type="evidence" value="ECO:0007669"/>
    <property type="project" value="RHEA"/>
</dbReference>
<dbReference type="CDD" id="cd22352">
    <property type="entry name" value="RecB_C-like"/>
    <property type="match status" value="1"/>
</dbReference>
<dbReference type="InterPro" id="IPR000212">
    <property type="entry name" value="DNA_helicase_UvrD/REP"/>
</dbReference>
<keyword evidence="10" id="KW-0238">DNA-binding</keyword>
<dbReference type="RefSeq" id="WP_146959482.1">
    <property type="nucleotide sequence ID" value="NZ_CP042467.1"/>
</dbReference>
<keyword evidence="3 16" id="KW-0547">Nucleotide-binding</keyword>
<name>A0A5B8XVE2_9DELT</name>
<dbReference type="KEGG" id="bbae:FRD01_10765"/>
<evidence type="ECO:0000256" key="8">
    <source>
        <dbReference type="ARBA" id="ARBA00022840"/>
    </source>
</evidence>
<evidence type="ECO:0000256" key="9">
    <source>
        <dbReference type="ARBA" id="ARBA00022842"/>
    </source>
</evidence>
<dbReference type="GO" id="GO:0005524">
    <property type="term" value="F:ATP binding"/>
    <property type="evidence" value="ECO:0007669"/>
    <property type="project" value="UniProtKB-UniRule"/>
</dbReference>
<sequence>MTQTLRYPKPQILAQIPLKHHAVIEASAGTGKTYTLEHLIIEIMLKPEARVGVEEILVVTYTERATSELRSRVRALLERILTTRPEDVELKPGDAFWEIDESTRLYLESQVYAFDRAPIHTIHGFCRRILSENAFYLRKLFDQTHEDSSHLFERAFHKALRTEIAVESPLKELLEHWLSRHSFEELQRGLYVVCTTPADIRPKFNLYDLERALTQLHERRDAEWQGLESLASNSVPTDFMEAQEIAMEMFKVAEDFVKGRPIPDLLVSVDHRVEGWQRLKKVNGLRNRCPALDTMLLEFPPLKAAVLQAFAPRVMAAHIREKERGFYDFDDMLTTVWERMKDPSDPTAAALIQFLRMRYKYALVDEFQDTDEVQWNIFKTLFFESPTNRLFVIGDPKQAIYGFRGADVHTYLQAKEQMAKRSPVVPLKQNFRSTPRVIQAYNAVFNQNDRNPFFDAQKISYDEPVEPGKEFLRALDKHGNDIVPFSMVRLDKGGEKIYGDDLFDSYGHYIADEILKILGDEPIFLQDEGELRRVGPSDIFVLARTRREEHRIGEVFRDRGVPFAFYKLEGLFATPEAAEVLDVLRAIDEPHLEDRRIKAWMTHFFEVDIEDLGRCRDLPETHPIFDRLIRWSELAQARDFERLFIDILDRSGIVRREIFDRHSERELTNYQHIFELLLEASHGSNTAFKDLIETLSSWVSGTKHAGDDDRDIQRLESERDAVQIMTFHKSKGLEADVVFLFGGISRNSFDEFTTLHWGHRRILHIGKPYAPKAIELARHEIAEEDRRLLYVGITRARARIVVPFASRAKDIHKFDGMMRMLNDRLISMQRSRTLNELLFEEITIFPWDENAPRVLPPRIVRQEIQLETLRAFNEDLRPKSFVISSYSRMKRFTGGYKATAADDLDGTAEPFEAEPAQIPSAWRKEEELPGGALQGVFLHQILEDLEYFSEPLGLDDWRSLPATTKVFDTNFKRYAIDPTYRNYCESIVHATLSAQIELPDSKTMPRLGQASRVLKEVEFMFPIPEGEFGLDIRPDGPFRIERGWIKGFIDLLFEYDSKIYFADWKSDTLENYSKDLLEHHVAKNYGTQASLYGLAVARMLRLHTKEEYDARFGGYLYFFLRGMNATEGVWSARPEFEDLLNYESDLVAAPIY</sequence>